<dbReference type="SMART" id="SM00066">
    <property type="entry name" value="GAL4"/>
    <property type="match status" value="1"/>
</dbReference>
<dbReference type="SMART" id="SM00906">
    <property type="entry name" value="Fungal_trans"/>
    <property type="match status" value="1"/>
</dbReference>
<accession>A0A086TGY1</accession>
<feature type="region of interest" description="Disordered" evidence="8">
    <location>
        <begin position="97"/>
        <end position="132"/>
    </location>
</feature>
<feature type="compositionally biased region" description="Basic and acidic residues" evidence="8">
    <location>
        <begin position="117"/>
        <end position="126"/>
    </location>
</feature>
<dbReference type="GO" id="GO:0000981">
    <property type="term" value="F:DNA-binding transcription factor activity, RNA polymerase II-specific"/>
    <property type="evidence" value="ECO:0007669"/>
    <property type="project" value="InterPro"/>
</dbReference>
<dbReference type="PROSITE" id="PS50048">
    <property type="entry name" value="ZN2_CY6_FUNGAL_2"/>
    <property type="match status" value="1"/>
</dbReference>
<protein>
    <submittedName>
        <fullName evidence="10">Nitrogen assimilation transcription factor-like protein</fullName>
    </submittedName>
</protein>
<evidence type="ECO:0000259" key="9">
    <source>
        <dbReference type="PROSITE" id="PS50048"/>
    </source>
</evidence>
<dbReference type="PROSITE" id="PS00463">
    <property type="entry name" value="ZN2_CY6_FUNGAL_1"/>
    <property type="match status" value="1"/>
</dbReference>
<name>A0A086TGY1_HAPC1</name>
<evidence type="ECO:0000313" key="10">
    <source>
        <dbReference type="EMBL" id="KFH48613.1"/>
    </source>
</evidence>
<proteinExistence type="predicted"/>
<dbReference type="OrthoDB" id="4161332at2759"/>
<dbReference type="EMBL" id="JPKY01000002">
    <property type="protein sequence ID" value="KFH48613.1"/>
    <property type="molecule type" value="Genomic_DNA"/>
</dbReference>
<comment type="subcellular location">
    <subcellularLocation>
        <location evidence="1">Nucleus</location>
    </subcellularLocation>
</comment>
<dbReference type="GO" id="GO:0005634">
    <property type="term" value="C:nucleus"/>
    <property type="evidence" value="ECO:0007669"/>
    <property type="project" value="UniProtKB-SubCell"/>
</dbReference>
<feature type="region of interest" description="Disordered" evidence="8">
    <location>
        <begin position="589"/>
        <end position="632"/>
    </location>
</feature>
<dbReference type="GO" id="GO:0008270">
    <property type="term" value="F:zinc ion binding"/>
    <property type="evidence" value="ECO:0007669"/>
    <property type="project" value="InterPro"/>
</dbReference>
<dbReference type="Pfam" id="PF04082">
    <property type="entry name" value="Fungal_trans"/>
    <property type="match status" value="1"/>
</dbReference>
<keyword evidence="3" id="KW-0862">Zinc</keyword>
<evidence type="ECO:0000256" key="6">
    <source>
        <dbReference type="ARBA" id="ARBA00023163"/>
    </source>
</evidence>
<reference evidence="11" key="1">
    <citation type="journal article" date="2014" name="Genome Announc.">
        <title>Genome sequence and annotation of Acremonium chrysogenum, producer of the beta-lactam antibiotic cephalosporin C.</title>
        <authorList>
            <person name="Terfehr D."/>
            <person name="Dahlmann T.A."/>
            <person name="Specht T."/>
            <person name="Zadra I."/>
            <person name="Kuernsteiner H."/>
            <person name="Kueck U."/>
        </authorList>
    </citation>
    <scope>NUCLEOTIDE SEQUENCE [LARGE SCALE GENOMIC DNA]</scope>
    <source>
        <strain evidence="11">ATCC 11550 / CBS 779.69 / DSM 880 / IAM 14645 / JCM 23072 / IMI 49137</strain>
    </source>
</reference>
<evidence type="ECO:0000313" key="11">
    <source>
        <dbReference type="Proteomes" id="UP000029964"/>
    </source>
</evidence>
<keyword evidence="6" id="KW-0804">Transcription</keyword>
<evidence type="ECO:0000256" key="4">
    <source>
        <dbReference type="ARBA" id="ARBA00023015"/>
    </source>
</evidence>
<dbReference type="PANTHER" id="PTHR31313:SF81">
    <property type="entry name" value="TY1 ENHANCER ACTIVATOR"/>
    <property type="match status" value="1"/>
</dbReference>
<keyword evidence="5" id="KW-0238">DNA-binding</keyword>
<feature type="domain" description="Zn(2)-C6 fungal-type" evidence="9">
    <location>
        <begin position="16"/>
        <end position="48"/>
    </location>
</feature>
<dbReference type="GO" id="GO:0006351">
    <property type="term" value="P:DNA-templated transcription"/>
    <property type="evidence" value="ECO:0007669"/>
    <property type="project" value="InterPro"/>
</dbReference>
<dbReference type="CDD" id="cd12148">
    <property type="entry name" value="fungal_TF_MHR"/>
    <property type="match status" value="1"/>
</dbReference>
<dbReference type="InterPro" id="IPR051615">
    <property type="entry name" value="Transcr_Regulatory_Elem"/>
</dbReference>
<organism evidence="10 11">
    <name type="scientific">Hapsidospora chrysogenum (strain ATCC 11550 / CBS 779.69 / DSM 880 / IAM 14645 / JCM 23072 / IMI 49137)</name>
    <name type="common">Acremonium chrysogenum</name>
    <dbReference type="NCBI Taxonomy" id="857340"/>
    <lineage>
        <taxon>Eukaryota</taxon>
        <taxon>Fungi</taxon>
        <taxon>Dikarya</taxon>
        <taxon>Ascomycota</taxon>
        <taxon>Pezizomycotina</taxon>
        <taxon>Sordariomycetes</taxon>
        <taxon>Hypocreomycetidae</taxon>
        <taxon>Hypocreales</taxon>
        <taxon>Bionectriaceae</taxon>
        <taxon>Hapsidospora</taxon>
    </lineage>
</organism>
<dbReference type="InterPro" id="IPR001138">
    <property type="entry name" value="Zn2Cys6_DnaBD"/>
</dbReference>
<keyword evidence="11" id="KW-1185">Reference proteome</keyword>
<feature type="compositionally biased region" description="Low complexity" evidence="8">
    <location>
        <begin position="589"/>
        <end position="621"/>
    </location>
</feature>
<evidence type="ECO:0000256" key="5">
    <source>
        <dbReference type="ARBA" id="ARBA00023125"/>
    </source>
</evidence>
<dbReference type="Proteomes" id="UP000029964">
    <property type="component" value="Unassembled WGS sequence"/>
</dbReference>
<dbReference type="Pfam" id="PF00172">
    <property type="entry name" value="Zn_clus"/>
    <property type="match status" value="1"/>
</dbReference>
<evidence type="ECO:0000256" key="2">
    <source>
        <dbReference type="ARBA" id="ARBA00022723"/>
    </source>
</evidence>
<dbReference type="Gene3D" id="4.10.240.10">
    <property type="entry name" value="Zn(2)-C6 fungal-type DNA-binding domain"/>
    <property type="match status" value="1"/>
</dbReference>
<dbReference type="HOGENOM" id="CLU_004291_4_0_1"/>
<keyword evidence="4" id="KW-0805">Transcription regulation</keyword>
<dbReference type="AlphaFoldDB" id="A0A086TGY1"/>
<gene>
    <name evidence="10" type="ORF">ACRE_003280</name>
</gene>
<keyword evidence="7" id="KW-0539">Nucleus</keyword>
<dbReference type="InterPro" id="IPR007219">
    <property type="entry name" value="XnlR_reg_dom"/>
</dbReference>
<keyword evidence="2" id="KW-0479">Metal-binding</keyword>
<comment type="caution">
    <text evidence="10">The sequence shown here is derived from an EMBL/GenBank/DDBJ whole genome shotgun (WGS) entry which is preliminary data.</text>
</comment>
<evidence type="ECO:0000256" key="8">
    <source>
        <dbReference type="SAM" id="MobiDB-lite"/>
    </source>
</evidence>
<dbReference type="SUPFAM" id="SSF57701">
    <property type="entry name" value="Zn2/Cys6 DNA-binding domain"/>
    <property type="match status" value="1"/>
</dbReference>
<evidence type="ECO:0000256" key="7">
    <source>
        <dbReference type="ARBA" id="ARBA00023242"/>
    </source>
</evidence>
<evidence type="ECO:0000256" key="3">
    <source>
        <dbReference type="ARBA" id="ARBA00022833"/>
    </source>
</evidence>
<dbReference type="PANTHER" id="PTHR31313">
    <property type="entry name" value="TY1 ENHANCER ACTIVATOR"/>
    <property type="match status" value="1"/>
</dbReference>
<dbReference type="CDD" id="cd00067">
    <property type="entry name" value="GAL4"/>
    <property type="match status" value="1"/>
</dbReference>
<evidence type="ECO:0000256" key="1">
    <source>
        <dbReference type="ARBA" id="ARBA00004123"/>
    </source>
</evidence>
<dbReference type="STRING" id="857340.A0A086TGY1"/>
<dbReference type="GO" id="GO:0003677">
    <property type="term" value="F:DNA binding"/>
    <property type="evidence" value="ECO:0007669"/>
    <property type="project" value="UniProtKB-KW"/>
</dbReference>
<sequence>MDQKTPARHRHRATAACIQCRKARIRCVRDGESKTCINCHDNGHECVFDEKDGRKCRASVKVVESTLMQRIRSLETQLREARAANSTGLLQTDLAAAGEQPPPYTSPDGSSTMPSVDDSRDGDRAVAEPPSSVVTKLMPSAIRFDMASGRVRYFGSTTHMNVLSRTGTANQRRDAHWPIALIVRDLSPDTHDYLMDLFWNLHNAVIHLIHTETFYRDQEHGGVEFYSTFLHLTMLATGFRYADKTRDDIRRLALQGYATSTLHEKAKALAKLEIDKPGGIPSIQAFQLLGGLEFCCGNDDTAWLFTGMCFRMVFDAGLHVDPSPLGLPERDMQIRHMVLWASMTTDRMWSLYLGRPITIKTSDVSPSCLSFDFGRMVLCQPSRQEKKLVTRIYEALLKMMEVVSQVGELRGPRPPKSTETYFKLGAIDQQLRDWQINLPEQLQWPQETHEDMPPPYYLLHTQYHAALILLHRPFVRYNENSEPDINNHFSSLSRSTCAESAKIIAVIFEQYRSRFDLAQVYGSAVQHAGTSATALMGEIILQSEPQERSQLIQKLASLRLSISHMSRNYQPAGHMTSVVDQFIRSVHNGNQQVSAQQQQQQQVQSQGQSNGESSSAGAGANEHVDFNPSSDFEGLQQLQQPSRKRMRVDAQFSFTPTCPGALSPSGLPFLPSSFLEGLAGDDAMFPDLAGMTDPSFQWDYPGALQ</sequence>
<dbReference type="InterPro" id="IPR036864">
    <property type="entry name" value="Zn2-C6_fun-type_DNA-bd_sf"/>
</dbReference>